<dbReference type="InterPro" id="IPR000719">
    <property type="entry name" value="Prot_kinase_dom"/>
</dbReference>
<dbReference type="InterPro" id="IPR001245">
    <property type="entry name" value="Ser-Thr/Tyr_kinase_cat_dom"/>
</dbReference>
<proteinExistence type="predicted"/>
<dbReference type="GO" id="GO:0004674">
    <property type="term" value="F:protein serine/threonine kinase activity"/>
    <property type="evidence" value="ECO:0007669"/>
    <property type="project" value="TreeGrafter"/>
</dbReference>
<name>A0A0L0MY91_TOLOC</name>
<feature type="domain" description="Protein kinase" evidence="1">
    <location>
        <begin position="12"/>
        <end position="255"/>
    </location>
</feature>
<dbReference type="PANTHER" id="PTHR44329:SF291">
    <property type="entry name" value="PROTEIN KINASE DOMAIN-CONTAINING PROTEIN"/>
    <property type="match status" value="1"/>
</dbReference>
<reference evidence="2 3" key="1">
    <citation type="journal article" date="2015" name="BMC Genomics">
        <title>The genome of the truffle-parasite Tolypocladium ophioglossoides and the evolution of antifungal peptaibiotics.</title>
        <authorList>
            <person name="Quandt C.A."/>
            <person name="Bushley K.E."/>
            <person name="Spatafora J.W."/>
        </authorList>
    </citation>
    <scope>NUCLEOTIDE SEQUENCE [LARGE SCALE GENOMIC DNA]</scope>
    <source>
        <strain evidence="2 3">CBS 100239</strain>
    </source>
</reference>
<keyword evidence="2" id="KW-0808">Transferase</keyword>
<dbReference type="OrthoDB" id="1668230at2759"/>
<dbReference type="STRING" id="1163406.A0A0L0MY91"/>
<keyword evidence="2" id="KW-0418">Kinase</keyword>
<evidence type="ECO:0000313" key="2">
    <source>
        <dbReference type="EMBL" id="KND86741.1"/>
    </source>
</evidence>
<dbReference type="PANTHER" id="PTHR44329">
    <property type="entry name" value="SERINE/THREONINE-PROTEIN KINASE TNNI3K-RELATED"/>
    <property type="match status" value="1"/>
</dbReference>
<dbReference type="SUPFAM" id="SSF56112">
    <property type="entry name" value="Protein kinase-like (PK-like)"/>
    <property type="match status" value="1"/>
</dbReference>
<accession>A0A0L0MY91</accession>
<evidence type="ECO:0000313" key="3">
    <source>
        <dbReference type="Proteomes" id="UP000036947"/>
    </source>
</evidence>
<organism evidence="2 3">
    <name type="scientific">Tolypocladium ophioglossoides (strain CBS 100239)</name>
    <name type="common">Snaketongue truffleclub</name>
    <name type="synonym">Elaphocordyceps ophioglossoides</name>
    <dbReference type="NCBI Taxonomy" id="1163406"/>
    <lineage>
        <taxon>Eukaryota</taxon>
        <taxon>Fungi</taxon>
        <taxon>Dikarya</taxon>
        <taxon>Ascomycota</taxon>
        <taxon>Pezizomycotina</taxon>
        <taxon>Sordariomycetes</taxon>
        <taxon>Hypocreomycetidae</taxon>
        <taxon>Hypocreales</taxon>
        <taxon>Ophiocordycipitaceae</taxon>
        <taxon>Tolypocladium</taxon>
    </lineage>
</organism>
<dbReference type="Pfam" id="PF07714">
    <property type="entry name" value="PK_Tyr_Ser-Thr"/>
    <property type="match status" value="1"/>
</dbReference>
<dbReference type="InterPro" id="IPR051681">
    <property type="entry name" value="Ser/Thr_Kinases-Pseudokinases"/>
</dbReference>
<evidence type="ECO:0000259" key="1">
    <source>
        <dbReference type="PROSITE" id="PS50011"/>
    </source>
</evidence>
<keyword evidence="3" id="KW-1185">Reference proteome</keyword>
<sequence length="255" mass="28044">MPLDDIRYPSGFGYKDLVAWGSTGLIVFDSATQTVIKTPFNQENGNPIQREREIYERFTELGKHQGILSYHGEVEGGGIRLEYASKHDLQSFIQREHVDPGLRLRWMIQLANALAFIHDAGIIHGNLTTSNVFLDDGLNAKLADFAGSSIDSSPLLVTVTASHEYPGNLLSAQGDIFAFGSAMYEVATGKRPYAALSEADIQSLFQKGEFPDVTSLGSLGHIIRTCWDGGYEDSKALVKDLEAIRDTPDMAFEVK</sequence>
<comment type="caution">
    <text evidence="2">The sequence shown here is derived from an EMBL/GenBank/DDBJ whole genome shotgun (WGS) entry which is preliminary data.</text>
</comment>
<dbReference type="GO" id="GO:0005524">
    <property type="term" value="F:ATP binding"/>
    <property type="evidence" value="ECO:0007669"/>
    <property type="project" value="InterPro"/>
</dbReference>
<dbReference type="InterPro" id="IPR011009">
    <property type="entry name" value="Kinase-like_dom_sf"/>
</dbReference>
<dbReference type="AlphaFoldDB" id="A0A0L0MY91"/>
<dbReference type="Gene3D" id="1.10.510.10">
    <property type="entry name" value="Transferase(Phosphotransferase) domain 1"/>
    <property type="match status" value="1"/>
</dbReference>
<dbReference type="PROSITE" id="PS50011">
    <property type="entry name" value="PROTEIN_KINASE_DOM"/>
    <property type="match status" value="1"/>
</dbReference>
<dbReference type="EMBL" id="LFRF01000049">
    <property type="protein sequence ID" value="KND86741.1"/>
    <property type="molecule type" value="Genomic_DNA"/>
</dbReference>
<protein>
    <submittedName>
        <fullName evidence="2">Megakaryocyte-associated tyrosine-protein kinase</fullName>
    </submittedName>
</protein>
<dbReference type="Proteomes" id="UP000036947">
    <property type="component" value="Unassembled WGS sequence"/>
</dbReference>
<gene>
    <name evidence="2" type="ORF">TOPH_08590</name>
</gene>